<dbReference type="KEGG" id="kyr:CVV65_10700"/>
<dbReference type="Proteomes" id="UP000231932">
    <property type="component" value="Chromosome"/>
</dbReference>
<proteinExistence type="predicted"/>
<organism evidence="1 2">
    <name type="scientific">Kyrpidia spormannii</name>
    <dbReference type="NCBI Taxonomy" id="2055160"/>
    <lineage>
        <taxon>Bacteria</taxon>
        <taxon>Bacillati</taxon>
        <taxon>Bacillota</taxon>
        <taxon>Bacilli</taxon>
        <taxon>Bacillales</taxon>
        <taxon>Alicyclobacillaceae</taxon>
        <taxon>Kyrpidia</taxon>
    </lineage>
</organism>
<protein>
    <recommendedName>
        <fullName evidence="3">DUF1641 domain-containing protein</fullName>
    </recommendedName>
</protein>
<dbReference type="AlphaFoldDB" id="A0A2K8NA67"/>
<evidence type="ECO:0000313" key="2">
    <source>
        <dbReference type="Proteomes" id="UP000231932"/>
    </source>
</evidence>
<gene>
    <name evidence="1" type="ORF">CVV65_10700</name>
</gene>
<keyword evidence="2" id="KW-1185">Reference proteome</keyword>
<dbReference type="InterPro" id="IPR012440">
    <property type="entry name" value="DUF1641"/>
</dbReference>
<dbReference type="PANTHER" id="PTHR38433">
    <property type="match status" value="1"/>
</dbReference>
<sequence>MSLRRDPAWKLRKNGGAGITCFRGRGRADVAEPIRMVKRSVGGGEQPAAPGWQEMAAKYAPALEETLELLAVLREKGILRTLRDVAASGEEVLEILVHQVNTQGGKRLLKNAVALGEVLASVDLQGAAETAKIVAEGLRQPAGAREWEHRPPGMMDLFRAIRDPDVAAGLLILLRAAKVIGAAARGAETGTAPRP</sequence>
<evidence type="ECO:0008006" key="3">
    <source>
        <dbReference type="Google" id="ProtNLM"/>
    </source>
</evidence>
<evidence type="ECO:0000313" key="1">
    <source>
        <dbReference type="EMBL" id="ATY85332.1"/>
    </source>
</evidence>
<dbReference type="PANTHER" id="PTHR38433:SF1">
    <property type="entry name" value="DUF1641 DOMAIN-CONTAINING PROTEIN"/>
    <property type="match status" value="1"/>
</dbReference>
<accession>A0A2K8NA67</accession>
<dbReference type="EMBL" id="CP024955">
    <property type="protein sequence ID" value="ATY85332.1"/>
    <property type="molecule type" value="Genomic_DNA"/>
</dbReference>
<dbReference type="Pfam" id="PF07849">
    <property type="entry name" value="DUF1641"/>
    <property type="match status" value="1"/>
</dbReference>
<reference evidence="2" key="1">
    <citation type="submission" date="2017-11" db="EMBL/GenBank/DDBJ databases">
        <title>Complete Genome Sequence of Kyrpidia sp. Strain EA-1, a thermophilic, hydrogen-oxidizing Bacterium, isolated from the Azores.</title>
        <authorList>
            <person name="Reiner J.E."/>
            <person name="Lapp C.J."/>
            <person name="Bunk B."/>
            <person name="Gescher J."/>
        </authorList>
    </citation>
    <scope>NUCLEOTIDE SEQUENCE [LARGE SCALE GENOMIC DNA]</scope>
    <source>
        <strain evidence="2">EA-1</strain>
    </source>
</reference>
<name>A0A2K8NA67_9BACL</name>